<dbReference type="Gene3D" id="1.20.140.40">
    <property type="entry name" value="Invertase/pectin methylesterase inhibitor family protein"/>
    <property type="match status" value="1"/>
</dbReference>
<organism evidence="6 7">
    <name type="scientific">Cinchona calisaya</name>
    <dbReference type="NCBI Taxonomy" id="153742"/>
    <lineage>
        <taxon>Eukaryota</taxon>
        <taxon>Viridiplantae</taxon>
        <taxon>Streptophyta</taxon>
        <taxon>Embryophyta</taxon>
        <taxon>Tracheophyta</taxon>
        <taxon>Spermatophyta</taxon>
        <taxon>Magnoliopsida</taxon>
        <taxon>eudicotyledons</taxon>
        <taxon>Gunneridae</taxon>
        <taxon>Pentapetalae</taxon>
        <taxon>asterids</taxon>
        <taxon>lamiids</taxon>
        <taxon>Gentianales</taxon>
        <taxon>Rubiaceae</taxon>
        <taxon>Cinchonoideae</taxon>
        <taxon>Cinchoneae</taxon>
        <taxon>Cinchona</taxon>
    </lineage>
</organism>
<feature type="chain" id="PRO_5044836670" description="Pectinesterase inhibitor domain-containing protein" evidence="4">
    <location>
        <begin position="28"/>
        <end position="188"/>
    </location>
</feature>
<gene>
    <name evidence="6" type="ORF">ACH5RR_038820</name>
</gene>
<proteinExistence type="inferred from homology"/>
<dbReference type="PANTHER" id="PTHR36710">
    <property type="entry name" value="PECTINESTERASE INHIBITOR-LIKE"/>
    <property type="match status" value="1"/>
</dbReference>
<evidence type="ECO:0000259" key="5">
    <source>
        <dbReference type="SMART" id="SM00856"/>
    </source>
</evidence>
<feature type="domain" description="Pectinesterase inhibitor" evidence="5">
    <location>
        <begin position="33"/>
        <end position="180"/>
    </location>
</feature>
<dbReference type="InterPro" id="IPR034086">
    <property type="entry name" value="PMEI_plant"/>
</dbReference>
<dbReference type="InterPro" id="IPR006501">
    <property type="entry name" value="Pectinesterase_inhib_dom"/>
</dbReference>
<comment type="similarity">
    <text evidence="3">Belongs to the PMEI family.</text>
</comment>
<dbReference type="InterPro" id="IPR052421">
    <property type="entry name" value="PCW_Enzyme_Inhibitor"/>
</dbReference>
<sequence length="188" mass="21116">MDFSLKSLLTSIFFSLALQDYCCCALAIPINSVSSDLINDVCARTKNISFCKQTFRSYPNPPPIINLHNLGQISIEISNTTANSTYILIESLREQETDPEILFWLDMCLDTYAYANKAIGICTTSLTLGDYVGVYKQGFIARSMQILCRVEFSTRSLNEPPELVQAGRKFYDLANIIEVIGKLLIDMK</sequence>
<dbReference type="NCBIfam" id="TIGR01614">
    <property type="entry name" value="PME_inhib"/>
    <property type="match status" value="1"/>
</dbReference>
<keyword evidence="7" id="KW-1185">Reference proteome</keyword>
<dbReference type="PANTHER" id="PTHR36710:SF4">
    <property type="entry name" value="PLANT INVERTASE_PECTIN METHYLESTERASE INHIBITOR SUPERFAMILY PROTEIN"/>
    <property type="match status" value="1"/>
</dbReference>
<dbReference type="EMBL" id="JBJUIK010000016">
    <property type="protein sequence ID" value="KAL3499727.1"/>
    <property type="molecule type" value="Genomic_DNA"/>
</dbReference>
<protein>
    <recommendedName>
        <fullName evidence="5">Pectinesterase inhibitor domain-containing protein</fullName>
    </recommendedName>
</protein>
<comment type="caution">
    <text evidence="6">The sequence shown here is derived from an EMBL/GenBank/DDBJ whole genome shotgun (WGS) entry which is preliminary data.</text>
</comment>
<evidence type="ECO:0000256" key="1">
    <source>
        <dbReference type="ARBA" id="ARBA00022729"/>
    </source>
</evidence>
<name>A0ABD2Y1N4_9GENT</name>
<keyword evidence="2" id="KW-1015">Disulfide bond</keyword>
<dbReference type="AlphaFoldDB" id="A0ABD2Y1N4"/>
<evidence type="ECO:0000256" key="2">
    <source>
        <dbReference type="ARBA" id="ARBA00023157"/>
    </source>
</evidence>
<accession>A0ABD2Y1N4</accession>
<keyword evidence="1 4" id="KW-0732">Signal</keyword>
<evidence type="ECO:0000256" key="3">
    <source>
        <dbReference type="ARBA" id="ARBA00038471"/>
    </source>
</evidence>
<dbReference type="Pfam" id="PF04043">
    <property type="entry name" value="PMEI"/>
    <property type="match status" value="1"/>
</dbReference>
<evidence type="ECO:0000256" key="4">
    <source>
        <dbReference type="SAM" id="SignalP"/>
    </source>
</evidence>
<feature type="signal peptide" evidence="4">
    <location>
        <begin position="1"/>
        <end position="27"/>
    </location>
</feature>
<dbReference type="InterPro" id="IPR035513">
    <property type="entry name" value="Invertase/methylesterase_inhib"/>
</dbReference>
<evidence type="ECO:0000313" key="6">
    <source>
        <dbReference type="EMBL" id="KAL3499727.1"/>
    </source>
</evidence>
<dbReference type="SUPFAM" id="SSF101148">
    <property type="entry name" value="Plant invertase/pectin methylesterase inhibitor"/>
    <property type="match status" value="1"/>
</dbReference>
<evidence type="ECO:0000313" key="7">
    <source>
        <dbReference type="Proteomes" id="UP001630127"/>
    </source>
</evidence>
<reference evidence="6 7" key="1">
    <citation type="submission" date="2024-11" db="EMBL/GenBank/DDBJ databases">
        <title>A near-complete genome assembly of Cinchona calisaya.</title>
        <authorList>
            <person name="Lian D.C."/>
            <person name="Zhao X.W."/>
            <person name="Wei L."/>
        </authorList>
    </citation>
    <scope>NUCLEOTIDE SEQUENCE [LARGE SCALE GENOMIC DNA]</scope>
    <source>
        <tissue evidence="6">Nenye</tissue>
    </source>
</reference>
<dbReference type="CDD" id="cd15797">
    <property type="entry name" value="PMEI"/>
    <property type="match status" value="1"/>
</dbReference>
<dbReference type="SMART" id="SM00856">
    <property type="entry name" value="PMEI"/>
    <property type="match status" value="1"/>
</dbReference>
<dbReference type="Proteomes" id="UP001630127">
    <property type="component" value="Unassembled WGS sequence"/>
</dbReference>